<evidence type="ECO:0000313" key="2">
    <source>
        <dbReference type="EMBL" id="BAP00939.1"/>
    </source>
</evidence>
<feature type="coiled-coil region" evidence="1">
    <location>
        <begin position="265"/>
        <end position="307"/>
    </location>
</feature>
<feature type="coiled-coil region" evidence="1">
    <location>
        <begin position="338"/>
        <end position="426"/>
    </location>
</feature>
<dbReference type="KEGG" id="mcm:MCAL160_0276"/>
<dbReference type="EMBL" id="AP013353">
    <property type="protein sequence ID" value="BAP00939.1"/>
    <property type="molecule type" value="Genomic_DNA"/>
</dbReference>
<proteinExistence type="predicted"/>
<reference evidence="2" key="4">
    <citation type="submission" date="2024-06" db="EMBL/GenBank/DDBJ databases">
        <authorList>
            <consortium name="Mycoplasma californicum genome sequencing consortium"/>
            <person name="Hata E."/>
            <person name="Tanaka K."/>
            <person name="Tamamura Y."/>
        </authorList>
    </citation>
    <scope>NUCLEOTIDE SEQUENCE</scope>
    <source>
        <strain evidence="2">HAZ160_1</strain>
    </source>
</reference>
<keyword evidence="1" id="KW-0175">Coiled coil</keyword>
<evidence type="ECO:0000256" key="1">
    <source>
        <dbReference type="SAM" id="Coils"/>
    </source>
</evidence>
<name>A0AAT9F7S9_9BACT</name>
<dbReference type="AlphaFoldDB" id="A0AAT9F7S9"/>
<protein>
    <submittedName>
        <fullName evidence="2">Uncharacterized protein</fullName>
    </submittedName>
</protein>
<organism evidence="2">
    <name type="scientific">Mycoplasmopsis californica HAZ160_1</name>
    <dbReference type="NCBI Taxonomy" id="1397850"/>
    <lineage>
        <taxon>Bacteria</taxon>
        <taxon>Bacillati</taxon>
        <taxon>Mycoplasmatota</taxon>
        <taxon>Mycoplasmoidales</taxon>
        <taxon>Metamycoplasmataceae</taxon>
        <taxon>Mycoplasmopsis</taxon>
    </lineage>
</organism>
<reference evidence="2" key="1">
    <citation type="journal article" date="2014" name="Appl. Environ. Microbiol.">
        <title>Molecular Epidemiology of Cases of Mycoplasma californicum Infection in Japan.</title>
        <authorList>
            <person name="Hata E."/>
            <person name="Suzuki K."/>
            <person name="Hanyu H."/>
            <person name="Itoh M."/>
            <person name="Higuchi H."/>
            <person name="Kobayashi H."/>
        </authorList>
    </citation>
    <scope>NUCLEOTIDE SEQUENCE</scope>
    <source>
        <strain evidence="2">HAZ160_1</strain>
    </source>
</reference>
<reference evidence="2" key="2">
    <citation type="journal article" date="2014" name="Genome Announc.">
        <title>Complete Genome Sequence of Mycoplasma californicum Strain HAZ160_1 from Bovine Mastitic Milk in Japan.</title>
        <authorList>
            <person name="Hata E."/>
            <person name="Murakami K."/>
        </authorList>
    </citation>
    <scope>NUCLEOTIDE SEQUENCE</scope>
    <source>
        <strain evidence="2">HAZ160_1</strain>
    </source>
</reference>
<accession>A0AAT9F7S9</accession>
<sequence length="594" mass="69221">MNQIQMNSKMLKLNWKNLLMNFKKRKKTEITIPELNSIIEKIDENAKKVSQLKNNNLNSSSTVSNQIEKYSTNISILIQEFITKPKAITNIEEFEQKLKINLADIEIIIKDLKGMTTNSPELIEKLKKLESLTNKAKIELNKSKYGLTVDKAKQLLNKINRSNPFYEKIHLLIEKGKNLLNNNPDLLQISSAHEELLHALDKVGTDTNNNDNELKNKVHEFQGKVNKLQKFILSISRPEYMQVRQSLANNLTKIISKLKNNNISVQDYNLALKELEILENNATKQILDIAKNQYQDLLSKANSLLTNITDPQLNFFKNVLQSKINLVNNELKSDLNSKTNYEKAYTNLQKLLIQMQNEYKIINSYYELKKELEKIEKQSNHTNKKQKIKLAIDQAQKLIADNSHNISQFLKAYEILENTINNLEKEQDENIPEEIKQAKAEYQYVVESIDMFFRSINQKHQEIKLNYEHKINNIKETLQKSKLTKEDYDKAKQDLNVILEKMRAENRIKVVQDALENQLVKNGKLREKLLKDSKFMTQADKLDKITKEIITKTSDPTTLSFDQYNDLLNQLSMAYYEALKHYYENGGTDPSFFQ</sequence>
<reference evidence="2" key="3">
    <citation type="journal article" date="2019" name="Vet. Microbiol.">
        <title>Mutations associated with change of susceptibility to lincosamides and/or macrolides in field and laboratory-derived Mycoplasma californicum strains in Japan, and development of a rapid detection method for these mutations.</title>
        <authorList>
            <person name="Hata E."/>
            <person name="Nagai K."/>
            <person name="Murakami K."/>
        </authorList>
    </citation>
    <scope>NUCLEOTIDE SEQUENCE</scope>
    <source>
        <strain evidence="2">HAZ160_1</strain>
    </source>
</reference>
<gene>
    <name evidence="2" type="ORF">MCAL160_0276</name>
</gene>